<evidence type="ECO:0000313" key="2">
    <source>
        <dbReference type="Proteomes" id="UP000092819"/>
    </source>
</evidence>
<evidence type="ECO:0008006" key="3">
    <source>
        <dbReference type="Google" id="ProtNLM"/>
    </source>
</evidence>
<sequence length="155" mass="17743">MKIFDSILLLLLVAYLSGCAGLAVKNSDPFELQFEPIASAGGSKSEYLSKAMRTLEDSGYSVTPSEVFFTATTLPKKLGTQRWRANGEKWRIQYQLSIQIIEDDNDTLYWKLSHKIIGKRSGREPRLFYPEDFEVTEEMINVVHQKMSIAFRRQA</sequence>
<proteinExistence type="predicted"/>
<dbReference type="Proteomes" id="UP000092819">
    <property type="component" value="Unassembled WGS sequence"/>
</dbReference>
<dbReference type="AlphaFoldDB" id="A0A1C3JJZ0"/>
<dbReference type="EMBL" id="FLQZ01000144">
    <property type="protein sequence ID" value="SBT15526.1"/>
    <property type="molecule type" value="Genomic_DNA"/>
</dbReference>
<protein>
    <recommendedName>
        <fullName evidence="3">Lipoprotein</fullName>
    </recommendedName>
</protein>
<dbReference type="RefSeq" id="WP_065677687.1">
    <property type="nucleotide sequence ID" value="NZ_AP025463.1"/>
</dbReference>
<evidence type="ECO:0000313" key="1">
    <source>
        <dbReference type="EMBL" id="SBT15526.1"/>
    </source>
</evidence>
<name>A0A1C3JJZ0_9VIBR</name>
<keyword evidence="2" id="KW-1185">Reference proteome</keyword>
<reference evidence="2" key="1">
    <citation type="submission" date="2016-06" db="EMBL/GenBank/DDBJ databases">
        <authorList>
            <person name="Rodrigo-Torres L."/>
            <person name="Arahal D.R."/>
        </authorList>
    </citation>
    <scope>NUCLEOTIDE SEQUENCE [LARGE SCALE GENOMIC DNA]</scope>
    <source>
        <strain evidence="2">CECT 7224</strain>
    </source>
</reference>
<gene>
    <name evidence="1" type="ORF">VCE7224_04325</name>
</gene>
<accession>A0A1C3JJZ0</accession>
<organism evidence="1 2">
    <name type="scientific">Vibrio celticus</name>
    <dbReference type="NCBI Taxonomy" id="446372"/>
    <lineage>
        <taxon>Bacteria</taxon>
        <taxon>Pseudomonadati</taxon>
        <taxon>Pseudomonadota</taxon>
        <taxon>Gammaproteobacteria</taxon>
        <taxon>Vibrionales</taxon>
        <taxon>Vibrionaceae</taxon>
        <taxon>Vibrio</taxon>
    </lineage>
</organism>